<protein>
    <submittedName>
        <fullName evidence="1">Uncharacterized protein</fullName>
    </submittedName>
</protein>
<evidence type="ECO:0000313" key="1">
    <source>
        <dbReference type="EMBL" id="PUV22914.1"/>
    </source>
</evidence>
<sequence length="158" mass="18954">MDESKAMQIEEIESFLNEAQRGLKAIKTGDRLFELYMELTIIRSELHRLAHFCVDDYERKQLFSLIDQSSAIQVLTEKQIDDYFQSRSDNLKYDFEVEKRYMRQTLQTHMNEAILFREFSKKLLSNEQYSRINSLSMRCRQLNMKVNDYIKKNGLTEN</sequence>
<gene>
    <name evidence="1" type="ORF">DCO56_18505</name>
</gene>
<accession>A0A363NQ68</accession>
<evidence type="ECO:0000313" key="2">
    <source>
        <dbReference type="Proteomes" id="UP000250831"/>
    </source>
</evidence>
<dbReference type="Proteomes" id="UP000250831">
    <property type="component" value="Unassembled WGS sequence"/>
</dbReference>
<reference evidence="1 2" key="1">
    <citation type="submission" date="2018-04" db="EMBL/GenBank/DDBJ databases">
        <title>Sphingobacterium sp. M46 Genome.</title>
        <authorList>
            <person name="Cheng J."/>
            <person name="Li Y."/>
        </authorList>
    </citation>
    <scope>NUCLEOTIDE SEQUENCE [LARGE SCALE GENOMIC DNA]</scope>
    <source>
        <strain evidence="1 2">M46</strain>
    </source>
</reference>
<organism evidence="1 2">
    <name type="scientific">Sphingobacterium athyrii</name>
    <dbReference type="NCBI Taxonomy" id="2152717"/>
    <lineage>
        <taxon>Bacteria</taxon>
        <taxon>Pseudomonadati</taxon>
        <taxon>Bacteroidota</taxon>
        <taxon>Sphingobacteriia</taxon>
        <taxon>Sphingobacteriales</taxon>
        <taxon>Sphingobacteriaceae</taxon>
        <taxon>Sphingobacterium</taxon>
    </lineage>
</organism>
<dbReference type="AlphaFoldDB" id="A0A363NQ68"/>
<dbReference type="RefSeq" id="WP_108635249.1">
    <property type="nucleotide sequence ID" value="NZ_QCXX01000005.1"/>
</dbReference>
<dbReference type="OrthoDB" id="9863670at2"/>
<comment type="caution">
    <text evidence="1">The sequence shown here is derived from an EMBL/GenBank/DDBJ whole genome shotgun (WGS) entry which is preliminary data.</text>
</comment>
<proteinExistence type="predicted"/>
<keyword evidence="2" id="KW-1185">Reference proteome</keyword>
<name>A0A363NQ68_9SPHI</name>
<dbReference type="EMBL" id="QCXX01000005">
    <property type="protein sequence ID" value="PUV22914.1"/>
    <property type="molecule type" value="Genomic_DNA"/>
</dbReference>